<evidence type="ECO:0000256" key="5">
    <source>
        <dbReference type="ARBA" id="ARBA00023002"/>
    </source>
</evidence>
<dbReference type="Pfam" id="PF05995">
    <property type="entry name" value="CDO_I"/>
    <property type="match status" value="1"/>
</dbReference>
<evidence type="ECO:0000256" key="9">
    <source>
        <dbReference type="RuleBase" id="RU366010"/>
    </source>
</evidence>
<dbReference type="GO" id="GO:0008198">
    <property type="term" value="F:ferrous iron binding"/>
    <property type="evidence" value="ECO:0007669"/>
    <property type="project" value="TreeGrafter"/>
</dbReference>
<dbReference type="OMA" id="YTENQVT"/>
<feature type="compositionally biased region" description="Polar residues" evidence="10">
    <location>
        <begin position="1"/>
        <end position="17"/>
    </location>
</feature>
<feature type="region of interest" description="Disordered" evidence="10">
    <location>
        <begin position="1"/>
        <end position="27"/>
    </location>
</feature>
<protein>
    <recommendedName>
        <fullName evidence="2 9">Cysteine dioxygenase</fullName>
        <ecNumber evidence="2 9">1.13.11.20</ecNumber>
    </recommendedName>
</protein>
<keyword evidence="3 8" id="KW-0479">Metal-binding</keyword>
<dbReference type="GO" id="GO:0017172">
    <property type="term" value="F:cysteine dioxygenase activity"/>
    <property type="evidence" value="ECO:0007669"/>
    <property type="project" value="UniProtKB-UniRule"/>
</dbReference>
<evidence type="ECO:0000256" key="7">
    <source>
        <dbReference type="PIRSR" id="PIRSR610300-50"/>
    </source>
</evidence>
<evidence type="ECO:0000256" key="10">
    <source>
        <dbReference type="SAM" id="MobiDB-lite"/>
    </source>
</evidence>
<dbReference type="HOGENOM" id="CLU_079443_4_1_1"/>
<dbReference type="KEGG" id="bcom:BAUCODRAFT_28923"/>
<evidence type="ECO:0000256" key="4">
    <source>
        <dbReference type="ARBA" id="ARBA00022964"/>
    </source>
</evidence>
<comment type="catalytic activity">
    <reaction evidence="9">
        <text>L-cysteine + O2 = 3-sulfino-L-alanine + H(+)</text>
        <dbReference type="Rhea" id="RHEA:20441"/>
        <dbReference type="ChEBI" id="CHEBI:15378"/>
        <dbReference type="ChEBI" id="CHEBI:15379"/>
        <dbReference type="ChEBI" id="CHEBI:35235"/>
        <dbReference type="ChEBI" id="CHEBI:61085"/>
        <dbReference type="EC" id="1.13.11.20"/>
    </reaction>
</comment>
<evidence type="ECO:0000256" key="1">
    <source>
        <dbReference type="ARBA" id="ARBA00006622"/>
    </source>
</evidence>
<keyword evidence="12" id="KW-1185">Reference proteome</keyword>
<dbReference type="CDD" id="cd10548">
    <property type="entry name" value="cupin_CDO"/>
    <property type="match status" value="1"/>
</dbReference>
<dbReference type="Gene3D" id="2.60.120.10">
    <property type="entry name" value="Jelly Rolls"/>
    <property type="match status" value="1"/>
</dbReference>
<feature type="binding site" evidence="8">
    <location>
        <position position="200"/>
    </location>
    <ligand>
        <name>Fe cation</name>
        <dbReference type="ChEBI" id="CHEBI:24875"/>
        <note>catalytic</note>
    </ligand>
</feature>
<accession>M2NMZ3</accession>
<evidence type="ECO:0000256" key="2">
    <source>
        <dbReference type="ARBA" id="ARBA00013133"/>
    </source>
</evidence>
<organism evidence="11 12">
    <name type="scientific">Baudoinia panamericana (strain UAMH 10762)</name>
    <name type="common">Angels' share fungus</name>
    <name type="synonym">Baudoinia compniacensis (strain UAMH 10762)</name>
    <dbReference type="NCBI Taxonomy" id="717646"/>
    <lineage>
        <taxon>Eukaryota</taxon>
        <taxon>Fungi</taxon>
        <taxon>Dikarya</taxon>
        <taxon>Ascomycota</taxon>
        <taxon>Pezizomycotina</taxon>
        <taxon>Dothideomycetes</taxon>
        <taxon>Dothideomycetidae</taxon>
        <taxon>Mycosphaerellales</taxon>
        <taxon>Teratosphaeriaceae</taxon>
        <taxon>Baudoinia</taxon>
    </lineage>
</organism>
<dbReference type="GeneID" id="19110816"/>
<feature type="binding site" evidence="8">
    <location>
        <position position="116"/>
    </location>
    <ligand>
        <name>Fe cation</name>
        <dbReference type="ChEBI" id="CHEBI:24875"/>
        <note>catalytic</note>
    </ligand>
</feature>
<dbReference type="Proteomes" id="UP000011761">
    <property type="component" value="Unassembled WGS sequence"/>
</dbReference>
<dbReference type="SUPFAM" id="SSF51182">
    <property type="entry name" value="RmlC-like cupins"/>
    <property type="match status" value="1"/>
</dbReference>
<dbReference type="STRING" id="717646.M2NMZ3"/>
<dbReference type="AlphaFoldDB" id="M2NMZ3"/>
<dbReference type="OrthoDB" id="543511at2759"/>
<name>M2NMZ3_BAUPA</name>
<dbReference type="InterPro" id="IPR011051">
    <property type="entry name" value="RmlC_Cupin_sf"/>
</dbReference>
<feature type="binding site" evidence="8">
    <location>
        <position position="118"/>
    </location>
    <ligand>
        <name>Fe cation</name>
        <dbReference type="ChEBI" id="CHEBI:24875"/>
        <note>catalytic</note>
    </ligand>
</feature>
<dbReference type="EC" id="1.13.11.20" evidence="2 9"/>
<evidence type="ECO:0000256" key="8">
    <source>
        <dbReference type="PIRSR" id="PIRSR610300-51"/>
    </source>
</evidence>
<evidence type="ECO:0000256" key="3">
    <source>
        <dbReference type="ARBA" id="ARBA00022723"/>
    </source>
</evidence>
<keyword evidence="4 9" id="KW-0223">Dioxygenase</keyword>
<sequence length="253" mass="27869">MMATDNATTIAGSVESETSSRHDSARPSLDQRNSFAALINGINAILGSSDGIDSVRVDITELKDVMRAYVGPDCEWARYAFADDTRNYTRNLVDNCNGKSNLLILVWTPGKASPIHDHADAHCVMKVLKGSLTETVYGWPCELHESEALCSVSQSLIVPSTHHTCSARAEILQPHALQVKRQTTLEQGEVTYMSDQLGLHRVRNASKSDVAVSLHLYTPPNAANHGCHIFDERTGSKSRVEQCHFYSEFGVRK</sequence>
<dbReference type="eggNOG" id="KOG4064">
    <property type="taxonomic scope" value="Eukaryota"/>
</dbReference>
<feature type="cross-link" description="3'-(S-cysteinyl)-tyrosine (Cys-Tyr)" evidence="7">
    <location>
        <begin position="123"/>
        <end position="217"/>
    </location>
</feature>
<comment type="cofactor">
    <cofactor evidence="9">
        <name>Fe cation</name>
        <dbReference type="ChEBI" id="CHEBI:24875"/>
    </cofactor>
    <text evidence="9">Binds 1 Fe cation per subunit.</text>
</comment>
<gene>
    <name evidence="11" type="ORF">BAUCODRAFT_28923</name>
</gene>
<dbReference type="PANTHER" id="PTHR12918">
    <property type="entry name" value="CYSTEINE DIOXYGENASE"/>
    <property type="match status" value="1"/>
</dbReference>
<keyword evidence="5 9" id="KW-0560">Oxidoreductase</keyword>
<dbReference type="InterPro" id="IPR010300">
    <property type="entry name" value="CDO_1"/>
</dbReference>
<keyword evidence="7" id="KW-0883">Thioether bond</keyword>
<keyword evidence="6 8" id="KW-0408">Iron</keyword>
<reference evidence="11 12" key="1">
    <citation type="journal article" date="2012" name="PLoS Pathog.">
        <title>Diverse lifestyles and strategies of plant pathogenesis encoded in the genomes of eighteen Dothideomycetes fungi.</title>
        <authorList>
            <person name="Ohm R.A."/>
            <person name="Feau N."/>
            <person name="Henrissat B."/>
            <person name="Schoch C.L."/>
            <person name="Horwitz B.A."/>
            <person name="Barry K.W."/>
            <person name="Condon B.J."/>
            <person name="Copeland A.C."/>
            <person name="Dhillon B."/>
            <person name="Glaser F."/>
            <person name="Hesse C.N."/>
            <person name="Kosti I."/>
            <person name="LaButti K."/>
            <person name="Lindquist E.A."/>
            <person name="Lucas S."/>
            <person name="Salamov A.A."/>
            <person name="Bradshaw R.E."/>
            <person name="Ciuffetti L."/>
            <person name="Hamelin R.C."/>
            <person name="Kema G.H.J."/>
            <person name="Lawrence C."/>
            <person name="Scott J.A."/>
            <person name="Spatafora J.W."/>
            <person name="Turgeon B.G."/>
            <person name="de Wit P.J.G.M."/>
            <person name="Zhong S."/>
            <person name="Goodwin S.B."/>
            <person name="Grigoriev I.V."/>
        </authorList>
    </citation>
    <scope>NUCLEOTIDE SEQUENCE [LARGE SCALE GENOMIC DNA]</scope>
    <source>
        <strain evidence="11 12">UAMH 10762</strain>
    </source>
</reference>
<dbReference type="RefSeq" id="XP_007671760.1">
    <property type="nucleotide sequence ID" value="XM_007673570.1"/>
</dbReference>
<evidence type="ECO:0000313" key="11">
    <source>
        <dbReference type="EMBL" id="EMD00576.1"/>
    </source>
</evidence>
<dbReference type="GO" id="GO:0019448">
    <property type="term" value="P:L-cysteine catabolic process"/>
    <property type="evidence" value="ECO:0007669"/>
    <property type="project" value="TreeGrafter"/>
</dbReference>
<evidence type="ECO:0000256" key="6">
    <source>
        <dbReference type="ARBA" id="ARBA00023004"/>
    </source>
</evidence>
<proteinExistence type="inferred from homology"/>
<dbReference type="EMBL" id="KB445550">
    <property type="protein sequence ID" value="EMD00576.1"/>
    <property type="molecule type" value="Genomic_DNA"/>
</dbReference>
<evidence type="ECO:0000313" key="12">
    <source>
        <dbReference type="Proteomes" id="UP000011761"/>
    </source>
</evidence>
<dbReference type="InterPro" id="IPR014710">
    <property type="entry name" value="RmlC-like_jellyroll"/>
</dbReference>
<dbReference type="PANTHER" id="PTHR12918:SF1">
    <property type="entry name" value="CYSTEINE DIOXYGENASE TYPE 1"/>
    <property type="match status" value="1"/>
</dbReference>
<comment type="similarity">
    <text evidence="1 9">Belongs to the cysteine dioxygenase family.</text>
</comment>